<dbReference type="WBParaSite" id="MCU_010737-RA">
    <property type="protein sequence ID" value="MCU_010737-RA"/>
    <property type="gene ID" value="MCU_010737"/>
</dbReference>
<evidence type="ECO:0000313" key="11">
    <source>
        <dbReference type="WBParaSite" id="MCU_010737-RA"/>
    </source>
</evidence>
<dbReference type="GO" id="GO:0005739">
    <property type="term" value="C:mitochondrion"/>
    <property type="evidence" value="ECO:0007669"/>
    <property type="project" value="TreeGrafter"/>
</dbReference>
<dbReference type="InterPro" id="IPR016161">
    <property type="entry name" value="Ald_DH/histidinol_DH"/>
</dbReference>
<keyword evidence="10" id="KW-1185">Reference proteome</keyword>
<dbReference type="InterPro" id="IPR050740">
    <property type="entry name" value="Aldehyde_DH_Superfamily"/>
</dbReference>
<organism evidence="11">
    <name type="scientific">Mesocestoides corti</name>
    <name type="common">Flatworm</name>
    <dbReference type="NCBI Taxonomy" id="53468"/>
    <lineage>
        <taxon>Eukaryota</taxon>
        <taxon>Metazoa</taxon>
        <taxon>Spiralia</taxon>
        <taxon>Lophotrochozoa</taxon>
        <taxon>Platyhelminthes</taxon>
        <taxon>Cestoda</taxon>
        <taxon>Eucestoda</taxon>
        <taxon>Cyclophyllidea</taxon>
        <taxon>Mesocestoididae</taxon>
        <taxon>Mesocestoides</taxon>
    </lineage>
</organism>
<gene>
    <name evidence="9" type="ORF">MCOS_LOCUS3340</name>
</gene>
<evidence type="ECO:0000256" key="7">
    <source>
        <dbReference type="RuleBase" id="RU003345"/>
    </source>
</evidence>
<dbReference type="PROSITE" id="PS00687">
    <property type="entry name" value="ALDEHYDE_DEHYDR_GLU"/>
    <property type="match status" value="1"/>
</dbReference>
<dbReference type="InterPro" id="IPR016162">
    <property type="entry name" value="Ald_DH_N"/>
</dbReference>
<proteinExistence type="inferred from homology"/>
<dbReference type="FunFam" id="3.40.605.10:FF:000007">
    <property type="entry name" value="NAD/NADP-dependent betaine aldehyde dehydrogenase"/>
    <property type="match status" value="1"/>
</dbReference>
<accession>A0A158QTM1</accession>
<dbReference type="GO" id="GO:0004777">
    <property type="term" value="F:succinate-semialdehyde dehydrogenase (NAD+) activity"/>
    <property type="evidence" value="ECO:0007669"/>
    <property type="project" value="UniProtKB-EC"/>
</dbReference>
<evidence type="ECO:0000256" key="6">
    <source>
        <dbReference type="PROSITE-ProRule" id="PRU10007"/>
    </source>
</evidence>
<dbReference type="PROSITE" id="PS00070">
    <property type="entry name" value="ALDEHYDE_DEHYDR_CYS"/>
    <property type="match status" value="1"/>
</dbReference>
<evidence type="ECO:0000256" key="2">
    <source>
        <dbReference type="ARBA" id="ARBA00013051"/>
    </source>
</evidence>
<dbReference type="EMBL" id="UXSR01000736">
    <property type="protein sequence ID" value="VDD77337.1"/>
    <property type="molecule type" value="Genomic_DNA"/>
</dbReference>
<evidence type="ECO:0000313" key="10">
    <source>
        <dbReference type="Proteomes" id="UP000267029"/>
    </source>
</evidence>
<dbReference type="InterPro" id="IPR016160">
    <property type="entry name" value="Ald_DH_CS_CYS"/>
</dbReference>
<dbReference type="Pfam" id="PF00171">
    <property type="entry name" value="Aldedh"/>
    <property type="match status" value="1"/>
</dbReference>
<evidence type="ECO:0000313" key="9">
    <source>
        <dbReference type="EMBL" id="VDD77337.1"/>
    </source>
</evidence>
<dbReference type="OrthoDB" id="310895at2759"/>
<feature type="active site" evidence="6">
    <location>
        <position position="280"/>
    </location>
</feature>
<comment type="similarity">
    <text evidence="1 7">Belongs to the aldehyde dehydrogenase family.</text>
</comment>
<dbReference type="GO" id="GO:0009450">
    <property type="term" value="P:gamma-aminobutyric acid catabolic process"/>
    <property type="evidence" value="ECO:0007669"/>
    <property type="project" value="TreeGrafter"/>
</dbReference>
<dbReference type="Gene3D" id="3.40.309.10">
    <property type="entry name" value="Aldehyde Dehydrogenase, Chain A, domain 2"/>
    <property type="match status" value="1"/>
</dbReference>
<dbReference type="InterPro" id="IPR016163">
    <property type="entry name" value="Ald_DH_C"/>
</dbReference>
<protein>
    <recommendedName>
        <fullName evidence="3">Succinate-semialdehyde dehydrogenase, mitochondrial</fullName>
        <ecNumber evidence="2">1.2.1.24</ecNumber>
    </recommendedName>
    <alternativeName>
        <fullName evidence="5">NAD(+)-dependent succinic semialdehyde dehydrogenase</fullName>
    </alternativeName>
</protein>
<reference evidence="9 10" key="1">
    <citation type="submission" date="2018-10" db="EMBL/GenBank/DDBJ databases">
        <authorList>
            <consortium name="Pathogen Informatics"/>
        </authorList>
    </citation>
    <scope>NUCLEOTIDE SEQUENCE [LARGE SCALE GENOMIC DNA]</scope>
</reference>
<dbReference type="PANTHER" id="PTHR43353">
    <property type="entry name" value="SUCCINATE-SEMIALDEHYDE DEHYDROGENASE, MITOCHONDRIAL"/>
    <property type="match status" value="1"/>
</dbReference>
<name>A0A158QTM1_MESCO</name>
<dbReference type="PANTHER" id="PTHR43353:SF5">
    <property type="entry name" value="SUCCINATE-SEMIALDEHYDE DEHYDROGENASE, MITOCHONDRIAL"/>
    <property type="match status" value="1"/>
</dbReference>
<dbReference type="Proteomes" id="UP000267029">
    <property type="component" value="Unassembled WGS sequence"/>
</dbReference>
<evidence type="ECO:0000259" key="8">
    <source>
        <dbReference type="Pfam" id="PF00171"/>
    </source>
</evidence>
<evidence type="ECO:0000256" key="4">
    <source>
        <dbReference type="ARBA" id="ARBA00023002"/>
    </source>
</evidence>
<dbReference type="InterPro" id="IPR029510">
    <property type="entry name" value="Ald_DH_CS_GLU"/>
</dbReference>
<evidence type="ECO:0000256" key="5">
    <source>
        <dbReference type="ARBA" id="ARBA00030806"/>
    </source>
</evidence>
<reference evidence="11" key="2">
    <citation type="submission" date="2019-11" db="UniProtKB">
        <authorList>
            <consortium name="WormBaseParasite"/>
        </authorList>
    </citation>
    <scope>IDENTIFICATION</scope>
</reference>
<evidence type="ECO:0000256" key="3">
    <source>
        <dbReference type="ARBA" id="ARBA00019842"/>
    </source>
</evidence>
<feature type="domain" description="Aldehyde dehydrogenase" evidence="8">
    <location>
        <begin position="39"/>
        <end position="360"/>
    </location>
</feature>
<evidence type="ECO:0000256" key="1">
    <source>
        <dbReference type="ARBA" id="ARBA00009986"/>
    </source>
</evidence>
<sequence>MHPRAVSFVALHNHLRRRLSSYSWSSLVPEKKAFIGGNWVSGSLGKTFPVINPATEQQIAEVPCIFAQEVDCAIEAAAEAQKTWAVATVGTRASVIEGWANSIERNASVLAELITAENGKVDVDARGEIASAVSGLRWYANEARSTCGQIIPSTHVPGRRLLVFHQPVGVVGMITPWNFPLSMFTRKAGAALAAGCSVVLKPAEETPLTALAAVYLASAEAGLDGRLLSVVTAPREDADMVGKAFCSHHLIRQIGFTGSTSVGKKLYAAAAANMKRAQLELGGNAPFIVFESADLDLAVSQVIASKFRCSGQTCVCANRILVQDSIYDTFVDMLTTAVSGLVLGEHQGPLINRAALTKVPHLFGAVCPEGRFNSRSDYARSTDQSNDQKYGIYIINPIDNVNHGCLVTRLSVILGVDLTNSHVIGRTVWYLSITRA</sequence>
<dbReference type="AlphaFoldDB" id="A0A158QTM1"/>
<dbReference type="InterPro" id="IPR015590">
    <property type="entry name" value="Aldehyde_DH_dom"/>
</dbReference>
<dbReference type="SUPFAM" id="SSF53720">
    <property type="entry name" value="ALDH-like"/>
    <property type="match status" value="1"/>
</dbReference>
<dbReference type="EC" id="1.2.1.24" evidence="2"/>
<dbReference type="Gene3D" id="3.40.605.10">
    <property type="entry name" value="Aldehyde Dehydrogenase, Chain A, domain 1"/>
    <property type="match status" value="1"/>
</dbReference>
<keyword evidence="4 7" id="KW-0560">Oxidoreductase</keyword>
<dbReference type="STRING" id="53468.A0A158QTM1"/>